<dbReference type="SUPFAM" id="SSF48498">
    <property type="entry name" value="Tetracyclin repressor-like, C-terminal domain"/>
    <property type="match status" value="1"/>
</dbReference>
<evidence type="ECO:0000259" key="5">
    <source>
        <dbReference type="PROSITE" id="PS50977"/>
    </source>
</evidence>
<dbReference type="GO" id="GO:0003677">
    <property type="term" value="F:DNA binding"/>
    <property type="evidence" value="ECO:0007669"/>
    <property type="project" value="UniProtKB-UniRule"/>
</dbReference>
<accession>A0A7W5B837</accession>
<sequence length="196" mass="21460">MSTQITDLRQHILSVAKPLLLNKGYTAVGLTELLATAGIPKGSFYHYFDSKEGFGQALLDWYFGGYLAFLDDLLARPGKAQQRLMGFWQYWLDAQGGEDPAAKCLAVKLSAEVSDLSESMRMTLEQGTQGVIQRLTHCIAEGRADGSLAHVKDAAQLANTLYQLWLGASLLAKVTRSRAPLESAMTGTRQLLKPPK</sequence>
<feature type="DNA-binding region" description="H-T-H motif" evidence="4">
    <location>
        <begin position="29"/>
        <end position="48"/>
    </location>
</feature>
<feature type="domain" description="HTH tetR-type" evidence="5">
    <location>
        <begin position="6"/>
        <end position="66"/>
    </location>
</feature>
<dbReference type="PANTHER" id="PTHR47506">
    <property type="entry name" value="TRANSCRIPTIONAL REGULATORY PROTEIN"/>
    <property type="match status" value="1"/>
</dbReference>
<evidence type="ECO:0000256" key="1">
    <source>
        <dbReference type="ARBA" id="ARBA00023015"/>
    </source>
</evidence>
<dbReference type="Gene3D" id="1.10.357.10">
    <property type="entry name" value="Tetracycline Repressor, domain 2"/>
    <property type="match status" value="1"/>
</dbReference>
<gene>
    <name evidence="6" type="ORF">FHS03_001300</name>
</gene>
<keyword evidence="2 4" id="KW-0238">DNA-binding</keyword>
<dbReference type="InterPro" id="IPR011075">
    <property type="entry name" value="TetR_C"/>
</dbReference>
<dbReference type="EMBL" id="JACHXD010000003">
    <property type="protein sequence ID" value="MBB3118269.1"/>
    <property type="molecule type" value="Genomic_DNA"/>
</dbReference>
<keyword evidence="1" id="KW-0805">Transcription regulation</keyword>
<evidence type="ECO:0000256" key="2">
    <source>
        <dbReference type="ARBA" id="ARBA00023125"/>
    </source>
</evidence>
<keyword evidence="7" id="KW-1185">Reference proteome</keyword>
<dbReference type="Pfam" id="PF00440">
    <property type="entry name" value="TetR_N"/>
    <property type="match status" value="1"/>
</dbReference>
<comment type="caution">
    <text evidence="6">The sequence shown here is derived from an EMBL/GenBank/DDBJ whole genome shotgun (WGS) entry which is preliminary data.</text>
</comment>
<dbReference type="RefSeq" id="WP_183440208.1">
    <property type="nucleotide sequence ID" value="NZ_JACHXD010000003.1"/>
</dbReference>
<dbReference type="PRINTS" id="PR00455">
    <property type="entry name" value="HTHTETR"/>
</dbReference>
<protein>
    <submittedName>
        <fullName evidence="6">TetR/AcrR family transcriptional repressor of nem operon</fullName>
    </submittedName>
</protein>
<evidence type="ECO:0000256" key="4">
    <source>
        <dbReference type="PROSITE-ProRule" id="PRU00335"/>
    </source>
</evidence>
<name>A0A7W5B837_9BURK</name>
<dbReference type="AlphaFoldDB" id="A0A7W5B837"/>
<reference evidence="6 7" key="1">
    <citation type="submission" date="2020-08" db="EMBL/GenBank/DDBJ databases">
        <title>Genomic Encyclopedia of Type Strains, Phase III (KMG-III): the genomes of soil and plant-associated and newly described type strains.</title>
        <authorList>
            <person name="Whitman W."/>
        </authorList>
    </citation>
    <scope>NUCLEOTIDE SEQUENCE [LARGE SCALE GENOMIC DNA]</scope>
    <source>
        <strain evidence="6 7">CECT 8897</strain>
    </source>
</reference>
<dbReference type="PROSITE" id="PS50977">
    <property type="entry name" value="HTH_TETR_2"/>
    <property type="match status" value="1"/>
</dbReference>
<dbReference type="PANTHER" id="PTHR47506:SF6">
    <property type="entry name" value="HTH-TYPE TRANSCRIPTIONAL REPRESSOR NEMR"/>
    <property type="match status" value="1"/>
</dbReference>
<proteinExistence type="predicted"/>
<evidence type="ECO:0000313" key="7">
    <source>
        <dbReference type="Proteomes" id="UP000541535"/>
    </source>
</evidence>
<organism evidence="6 7">
    <name type="scientific">Pseudoduganella violacea</name>
    <dbReference type="NCBI Taxonomy" id="1715466"/>
    <lineage>
        <taxon>Bacteria</taxon>
        <taxon>Pseudomonadati</taxon>
        <taxon>Pseudomonadota</taxon>
        <taxon>Betaproteobacteria</taxon>
        <taxon>Burkholderiales</taxon>
        <taxon>Oxalobacteraceae</taxon>
        <taxon>Telluria group</taxon>
        <taxon>Pseudoduganella</taxon>
    </lineage>
</organism>
<dbReference type="SUPFAM" id="SSF46689">
    <property type="entry name" value="Homeodomain-like"/>
    <property type="match status" value="1"/>
</dbReference>
<dbReference type="InterPro" id="IPR009057">
    <property type="entry name" value="Homeodomain-like_sf"/>
</dbReference>
<keyword evidence="3" id="KW-0804">Transcription</keyword>
<dbReference type="InterPro" id="IPR001647">
    <property type="entry name" value="HTH_TetR"/>
</dbReference>
<dbReference type="Pfam" id="PF16925">
    <property type="entry name" value="TetR_C_13"/>
    <property type="match status" value="1"/>
</dbReference>
<dbReference type="InterPro" id="IPR036271">
    <property type="entry name" value="Tet_transcr_reg_TetR-rel_C_sf"/>
</dbReference>
<evidence type="ECO:0000256" key="3">
    <source>
        <dbReference type="ARBA" id="ARBA00023163"/>
    </source>
</evidence>
<evidence type="ECO:0000313" key="6">
    <source>
        <dbReference type="EMBL" id="MBB3118269.1"/>
    </source>
</evidence>
<dbReference type="Proteomes" id="UP000541535">
    <property type="component" value="Unassembled WGS sequence"/>
</dbReference>